<dbReference type="Gene3D" id="1.10.10.60">
    <property type="entry name" value="Homeodomain-like"/>
    <property type="match status" value="2"/>
</dbReference>
<keyword evidence="5" id="KW-1133">Transmembrane helix</keyword>
<feature type="transmembrane region" description="Helical" evidence="5">
    <location>
        <begin position="289"/>
        <end position="308"/>
    </location>
</feature>
<dbReference type="SUPFAM" id="SSF46689">
    <property type="entry name" value="Homeodomain-like"/>
    <property type="match status" value="2"/>
</dbReference>
<dbReference type="InterPro" id="IPR018062">
    <property type="entry name" value="HTH_AraC-typ_CS"/>
</dbReference>
<dbReference type="InterPro" id="IPR041522">
    <property type="entry name" value="CdaR_GGDEF"/>
</dbReference>
<dbReference type="PANTHER" id="PTHR43280:SF28">
    <property type="entry name" value="HTH-TYPE TRANSCRIPTIONAL ACTIVATOR RHAS"/>
    <property type="match status" value="1"/>
</dbReference>
<keyword evidence="4" id="KW-0175">Coiled coil</keyword>
<dbReference type="PROSITE" id="PS01124">
    <property type="entry name" value="HTH_ARAC_FAMILY_2"/>
    <property type="match status" value="1"/>
</dbReference>
<dbReference type="Pfam" id="PF17853">
    <property type="entry name" value="GGDEF_2"/>
    <property type="match status" value="1"/>
</dbReference>
<evidence type="ECO:0000256" key="3">
    <source>
        <dbReference type="ARBA" id="ARBA00023163"/>
    </source>
</evidence>
<dbReference type="KEGG" id="paun:MJA45_24555"/>
<dbReference type="SMART" id="SM00342">
    <property type="entry name" value="HTH_ARAC"/>
    <property type="match status" value="1"/>
</dbReference>
<keyword evidence="2" id="KW-0238">DNA-binding</keyword>
<dbReference type="PRINTS" id="PR00032">
    <property type="entry name" value="HTHARAC"/>
</dbReference>
<dbReference type="GO" id="GO:0003700">
    <property type="term" value="F:DNA-binding transcription factor activity"/>
    <property type="evidence" value="ECO:0007669"/>
    <property type="project" value="InterPro"/>
</dbReference>
<dbReference type="GO" id="GO:0043565">
    <property type="term" value="F:sequence-specific DNA binding"/>
    <property type="evidence" value="ECO:0007669"/>
    <property type="project" value="InterPro"/>
</dbReference>
<dbReference type="InterPro" id="IPR018060">
    <property type="entry name" value="HTH_AraC"/>
</dbReference>
<keyword evidence="1" id="KW-0805">Transcription regulation</keyword>
<evidence type="ECO:0000256" key="4">
    <source>
        <dbReference type="SAM" id="Coils"/>
    </source>
</evidence>
<dbReference type="InterPro" id="IPR009057">
    <property type="entry name" value="Homeodomain-like_sf"/>
</dbReference>
<evidence type="ECO:0000256" key="1">
    <source>
        <dbReference type="ARBA" id="ARBA00023015"/>
    </source>
</evidence>
<keyword evidence="5" id="KW-0812">Transmembrane</keyword>
<evidence type="ECO:0000313" key="7">
    <source>
        <dbReference type="EMBL" id="WNQ10756.1"/>
    </source>
</evidence>
<feature type="domain" description="HTH araC/xylS-type" evidence="6">
    <location>
        <begin position="669"/>
        <end position="768"/>
    </location>
</feature>
<reference evidence="7 8" key="1">
    <citation type="submission" date="2022-02" db="EMBL/GenBank/DDBJ databases">
        <title>Paenibacillus sp. MBLB1776 Whole Genome Shotgun Sequencing.</title>
        <authorList>
            <person name="Hwang C.Y."/>
            <person name="Cho E.-S."/>
            <person name="Seo M.-J."/>
        </authorList>
    </citation>
    <scope>NUCLEOTIDE SEQUENCE [LARGE SCALE GENOMIC DNA]</scope>
    <source>
        <strain evidence="7 8">MBLB1776</strain>
    </source>
</reference>
<dbReference type="Pfam" id="PF12833">
    <property type="entry name" value="HTH_18"/>
    <property type="match status" value="1"/>
</dbReference>
<gene>
    <name evidence="7" type="ORF">MJA45_24555</name>
</gene>
<feature type="coiled-coil region" evidence="4">
    <location>
        <begin position="630"/>
        <end position="657"/>
    </location>
</feature>
<keyword evidence="8" id="KW-1185">Reference proteome</keyword>
<keyword evidence="5" id="KW-0472">Membrane</keyword>
<dbReference type="InterPro" id="IPR020449">
    <property type="entry name" value="Tscrpt_reg_AraC-type_HTH"/>
</dbReference>
<evidence type="ECO:0000313" key="8">
    <source>
        <dbReference type="Proteomes" id="UP001305702"/>
    </source>
</evidence>
<protein>
    <submittedName>
        <fullName evidence="7">Helix-turn-helix domain-containing protein</fullName>
    </submittedName>
</protein>
<dbReference type="Gene3D" id="6.10.340.10">
    <property type="match status" value="1"/>
</dbReference>
<evidence type="ECO:0000256" key="5">
    <source>
        <dbReference type="SAM" id="Phobius"/>
    </source>
</evidence>
<accession>A0AA96LES2</accession>
<keyword evidence="3" id="KW-0804">Transcription</keyword>
<dbReference type="PROSITE" id="PS00041">
    <property type="entry name" value="HTH_ARAC_FAMILY_1"/>
    <property type="match status" value="1"/>
</dbReference>
<feature type="transmembrane region" description="Helical" evidence="5">
    <location>
        <begin position="23"/>
        <end position="46"/>
    </location>
</feature>
<dbReference type="Proteomes" id="UP001305702">
    <property type="component" value="Chromosome"/>
</dbReference>
<proteinExistence type="predicted"/>
<evidence type="ECO:0000256" key="2">
    <source>
        <dbReference type="ARBA" id="ARBA00023125"/>
    </source>
</evidence>
<sequence>MGELWHQAPAGGMVVSKQWFKRLLLSYLPIFFIITSLLLAISILAVSSLSQRATEEANIASAKHAMALLDNSLKAVDDAILKEIQSNPVLGQFFYPPSGGNPFYSVYEPSTLLRDLITGVQSIRIDSIYLYRQADQVVLTSNTILPLDKFGDKGFILRLLSEDSKDTWSNERSFKEFIDQETSSSVVSLVRKVPPVAGGQGLFVVNIRTVDVSRMIESIMNSSYSYAVLSDRKGTPLSTAQLQGTAAPGEPEEKDAHAVVVRSDYTGWEIRSGLTHVGLFNFITGFSQLLIAVGALAILIGIVAIVIITRRNYRPIESVLSRLRSISLEKTQDLLPAAGRDEFKFIEAALDDMMEQSLQFRERQKEDLIFRRQYFLEEWLEGNRAISGEEWRREMQRLGLKETFVQLQAVVIELDKYGQFCREYNHRDQYLLKFVLSSVVREIVPAERAAVWAEWLDPNRLTILYQWHEPVGASPSEEGSPACRYSEALLAWVADNLKFTVTIGIGPPVDGIEGAPDSYAGAREAVKYRSVLGINRVIAYHEMEGSPLGETYSHLPLIRSLAQSFRLGDEQWLAQYEAWFGSIRDMLFSREDLVNLVNYLLYHLQREMMELPPEFQELWYKGAADPLHEVLEQFDTLEELERDIRRILAETGEAMKRMRESRSSHSIIREVRAYIEKHYANPDLSLTHLSEEFHMNPKYVSQLFKDEFGVKFVDYLAQVRIEHARRQLAHSDLPVQDIGQSVGYLHSFSFIRAFKKAVGMTPGDYRKENRG</sequence>
<dbReference type="RefSeq" id="WP_315604530.1">
    <property type="nucleotide sequence ID" value="NZ_CP130318.1"/>
</dbReference>
<dbReference type="EMBL" id="CP130318">
    <property type="protein sequence ID" value="WNQ10756.1"/>
    <property type="molecule type" value="Genomic_DNA"/>
</dbReference>
<evidence type="ECO:0000259" key="6">
    <source>
        <dbReference type="PROSITE" id="PS01124"/>
    </source>
</evidence>
<name>A0AA96LES2_9BACL</name>
<dbReference type="AlphaFoldDB" id="A0AA96LES2"/>
<organism evidence="7 8">
    <name type="scientific">Paenibacillus aurantius</name>
    <dbReference type="NCBI Taxonomy" id="2918900"/>
    <lineage>
        <taxon>Bacteria</taxon>
        <taxon>Bacillati</taxon>
        <taxon>Bacillota</taxon>
        <taxon>Bacilli</taxon>
        <taxon>Bacillales</taxon>
        <taxon>Paenibacillaceae</taxon>
        <taxon>Paenibacillus</taxon>
    </lineage>
</organism>
<dbReference type="PANTHER" id="PTHR43280">
    <property type="entry name" value="ARAC-FAMILY TRANSCRIPTIONAL REGULATOR"/>
    <property type="match status" value="1"/>
</dbReference>